<keyword evidence="2" id="KW-1185">Reference proteome</keyword>
<evidence type="ECO:0000313" key="2">
    <source>
        <dbReference type="Proteomes" id="UP001500466"/>
    </source>
</evidence>
<dbReference type="Proteomes" id="UP001500466">
    <property type="component" value="Unassembled WGS sequence"/>
</dbReference>
<gene>
    <name evidence="1" type="ORF">GCM10023205_70660</name>
</gene>
<organism evidence="1 2">
    <name type="scientific">Yinghuangia aomiensis</name>
    <dbReference type="NCBI Taxonomy" id="676205"/>
    <lineage>
        <taxon>Bacteria</taxon>
        <taxon>Bacillati</taxon>
        <taxon>Actinomycetota</taxon>
        <taxon>Actinomycetes</taxon>
        <taxon>Kitasatosporales</taxon>
        <taxon>Streptomycetaceae</taxon>
        <taxon>Yinghuangia</taxon>
    </lineage>
</organism>
<proteinExistence type="predicted"/>
<evidence type="ECO:0000313" key="1">
    <source>
        <dbReference type="EMBL" id="GAA4989416.1"/>
    </source>
</evidence>
<reference evidence="2" key="1">
    <citation type="journal article" date="2019" name="Int. J. Syst. Evol. Microbiol.">
        <title>The Global Catalogue of Microorganisms (GCM) 10K type strain sequencing project: providing services to taxonomists for standard genome sequencing and annotation.</title>
        <authorList>
            <consortium name="The Broad Institute Genomics Platform"/>
            <consortium name="The Broad Institute Genome Sequencing Center for Infectious Disease"/>
            <person name="Wu L."/>
            <person name="Ma J."/>
        </authorList>
    </citation>
    <scope>NUCLEOTIDE SEQUENCE [LARGE SCALE GENOMIC DNA]</scope>
    <source>
        <strain evidence="2">JCM 17986</strain>
    </source>
</reference>
<dbReference type="EMBL" id="BAABHS010000037">
    <property type="protein sequence ID" value="GAA4989416.1"/>
    <property type="molecule type" value="Genomic_DNA"/>
</dbReference>
<name>A0ABP9I6F2_9ACTN</name>
<dbReference type="InterPro" id="IPR045592">
    <property type="entry name" value="DUF6461"/>
</dbReference>
<protein>
    <submittedName>
        <fullName evidence="1">Uncharacterized protein</fullName>
    </submittedName>
</protein>
<comment type="caution">
    <text evidence="1">The sequence shown here is derived from an EMBL/GenBank/DDBJ whole genome shotgun (WGS) entry which is preliminary data.</text>
</comment>
<dbReference type="RefSeq" id="WP_345679904.1">
    <property type="nucleotide sequence ID" value="NZ_BAABHS010000037.1"/>
</dbReference>
<sequence length="57" mass="6008">MRAVGCDVDGEGGPDGYDEKAAVLALAERLTGVRIAEGFLSEAEFRLMRVPGVPGEE</sequence>
<dbReference type="Pfam" id="PF20062">
    <property type="entry name" value="DUF6461"/>
    <property type="match status" value="1"/>
</dbReference>
<accession>A0ABP9I6F2</accession>